<dbReference type="EMBL" id="MU277231">
    <property type="protein sequence ID" value="KAI0058858.1"/>
    <property type="molecule type" value="Genomic_DNA"/>
</dbReference>
<protein>
    <submittedName>
        <fullName evidence="1">Uncharacterized protein</fullName>
    </submittedName>
</protein>
<gene>
    <name evidence="1" type="ORF">BV25DRAFT_1861294</name>
</gene>
<accession>A0ACB8SQS8</accession>
<proteinExistence type="predicted"/>
<sequence length="201" mass="21903">MAPAKRSGSIKNMKQGTLSFVSSKRTASGATSAKGKQQAPTKTLALSFDSPSSKVSVSSSNSSSTDGDEVQIGAVSRGLTRKRKASEVSRLHESIEQVEPLPPAKRLNTGDKRWNKAYGAARDKMSNLEPIHAESQTKVDHILRVFDLCYEYGPCVGVPRLERWERAAALGLNPPLEVREILSTKEGSEDRLAQSVFFNEV</sequence>
<comment type="caution">
    <text evidence="1">The sequence shown here is derived from an EMBL/GenBank/DDBJ whole genome shotgun (WGS) entry which is preliminary data.</text>
</comment>
<reference evidence="1" key="2">
    <citation type="journal article" date="2022" name="New Phytol.">
        <title>Evolutionary transition to the ectomycorrhizal habit in the genomes of a hyperdiverse lineage of mushroom-forming fungi.</title>
        <authorList>
            <person name="Looney B."/>
            <person name="Miyauchi S."/>
            <person name="Morin E."/>
            <person name="Drula E."/>
            <person name="Courty P.E."/>
            <person name="Kohler A."/>
            <person name="Kuo A."/>
            <person name="LaButti K."/>
            <person name="Pangilinan J."/>
            <person name="Lipzen A."/>
            <person name="Riley R."/>
            <person name="Andreopoulos W."/>
            <person name="He G."/>
            <person name="Johnson J."/>
            <person name="Nolan M."/>
            <person name="Tritt A."/>
            <person name="Barry K.W."/>
            <person name="Grigoriev I.V."/>
            <person name="Nagy L.G."/>
            <person name="Hibbett D."/>
            <person name="Henrissat B."/>
            <person name="Matheny P.B."/>
            <person name="Labbe J."/>
            <person name="Martin F.M."/>
        </authorList>
    </citation>
    <scope>NUCLEOTIDE SEQUENCE</scope>
    <source>
        <strain evidence="1">HHB10654</strain>
    </source>
</reference>
<name>A0ACB8SQS8_9AGAM</name>
<evidence type="ECO:0000313" key="2">
    <source>
        <dbReference type="Proteomes" id="UP000814140"/>
    </source>
</evidence>
<organism evidence="1 2">
    <name type="scientific">Artomyces pyxidatus</name>
    <dbReference type="NCBI Taxonomy" id="48021"/>
    <lineage>
        <taxon>Eukaryota</taxon>
        <taxon>Fungi</taxon>
        <taxon>Dikarya</taxon>
        <taxon>Basidiomycota</taxon>
        <taxon>Agaricomycotina</taxon>
        <taxon>Agaricomycetes</taxon>
        <taxon>Russulales</taxon>
        <taxon>Auriscalpiaceae</taxon>
        <taxon>Artomyces</taxon>
    </lineage>
</organism>
<reference evidence="1" key="1">
    <citation type="submission" date="2021-03" db="EMBL/GenBank/DDBJ databases">
        <authorList>
            <consortium name="DOE Joint Genome Institute"/>
            <person name="Ahrendt S."/>
            <person name="Looney B.P."/>
            <person name="Miyauchi S."/>
            <person name="Morin E."/>
            <person name="Drula E."/>
            <person name="Courty P.E."/>
            <person name="Chicoki N."/>
            <person name="Fauchery L."/>
            <person name="Kohler A."/>
            <person name="Kuo A."/>
            <person name="Labutti K."/>
            <person name="Pangilinan J."/>
            <person name="Lipzen A."/>
            <person name="Riley R."/>
            <person name="Andreopoulos W."/>
            <person name="He G."/>
            <person name="Johnson J."/>
            <person name="Barry K.W."/>
            <person name="Grigoriev I.V."/>
            <person name="Nagy L."/>
            <person name="Hibbett D."/>
            <person name="Henrissat B."/>
            <person name="Matheny P.B."/>
            <person name="Labbe J."/>
            <person name="Martin F."/>
        </authorList>
    </citation>
    <scope>NUCLEOTIDE SEQUENCE</scope>
    <source>
        <strain evidence="1">HHB10654</strain>
    </source>
</reference>
<evidence type="ECO:0000313" key="1">
    <source>
        <dbReference type="EMBL" id="KAI0058858.1"/>
    </source>
</evidence>
<dbReference type="Proteomes" id="UP000814140">
    <property type="component" value="Unassembled WGS sequence"/>
</dbReference>
<keyword evidence="2" id="KW-1185">Reference proteome</keyword>